<dbReference type="PANTHER" id="PTHR30330:SF1">
    <property type="entry name" value="AMINO-ACID CARRIER PROTEIN ALST"/>
    <property type="match status" value="1"/>
</dbReference>
<dbReference type="Proteomes" id="UP001203338">
    <property type="component" value="Unassembled WGS sequence"/>
</dbReference>
<reference evidence="9 10" key="1">
    <citation type="submission" date="2022-05" db="EMBL/GenBank/DDBJ databases">
        <authorList>
            <person name="Park J.-S."/>
        </authorList>
    </citation>
    <scope>NUCLEOTIDE SEQUENCE [LARGE SCALE GENOMIC DNA]</scope>
    <source>
        <strain evidence="9 10">2012CJ34-2</strain>
    </source>
</reference>
<evidence type="ECO:0000256" key="7">
    <source>
        <dbReference type="ARBA" id="ARBA00023136"/>
    </source>
</evidence>
<keyword evidence="8" id="KW-0769">Symport</keyword>
<keyword evidence="4" id="KW-1003">Cell membrane</keyword>
<feature type="transmembrane region" description="Helical" evidence="8">
    <location>
        <begin position="307"/>
        <end position="331"/>
    </location>
</feature>
<keyword evidence="8" id="KW-0997">Cell inner membrane</keyword>
<feature type="transmembrane region" description="Helical" evidence="8">
    <location>
        <begin position="213"/>
        <end position="231"/>
    </location>
</feature>
<evidence type="ECO:0000256" key="2">
    <source>
        <dbReference type="ARBA" id="ARBA00009261"/>
    </source>
</evidence>
<name>A0ABT0PL04_9GAMM</name>
<keyword evidence="6 8" id="KW-1133">Transmembrane helix</keyword>
<dbReference type="NCBIfam" id="TIGR00835">
    <property type="entry name" value="agcS"/>
    <property type="match status" value="1"/>
</dbReference>
<feature type="transmembrane region" description="Helical" evidence="8">
    <location>
        <begin position="183"/>
        <end position="201"/>
    </location>
</feature>
<keyword evidence="10" id="KW-1185">Reference proteome</keyword>
<keyword evidence="3 8" id="KW-0813">Transport</keyword>
<keyword evidence="7 8" id="KW-0472">Membrane</keyword>
<accession>A0ABT0PL04</accession>
<gene>
    <name evidence="9" type="ORF">M3P05_19315</name>
</gene>
<feature type="transmembrane region" description="Helical" evidence="8">
    <location>
        <begin position="421"/>
        <end position="441"/>
    </location>
</feature>
<dbReference type="RefSeq" id="WP_249701755.1">
    <property type="nucleotide sequence ID" value="NZ_JAMFLX010000044.1"/>
</dbReference>
<feature type="transmembrane region" description="Helical" evidence="8">
    <location>
        <begin position="394"/>
        <end position="415"/>
    </location>
</feature>
<dbReference type="PROSITE" id="PS00873">
    <property type="entry name" value="NA_ALANINE_SYMP"/>
    <property type="match status" value="1"/>
</dbReference>
<evidence type="ECO:0000313" key="9">
    <source>
        <dbReference type="EMBL" id="MCL6272075.1"/>
    </source>
</evidence>
<protein>
    <submittedName>
        <fullName evidence="9">Sodium:alanine symporter family protein</fullName>
    </submittedName>
</protein>
<feature type="transmembrane region" description="Helical" evidence="8">
    <location>
        <begin position="95"/>
        <end position="112"/>
    </location>
</feature>
<dbReference type="InterPro" id="IPR001463">
    <property type="entry name" value="Na/Ala_symport"/>
</dbReference>
<dbReference type="Pfam" id="PF01235">
    <property type="entry name" value="Na_Ala_symp"/>
    <property type="match status" value="1"/>
</dbReference>
<organism evidence="9 10">
    <name type="scientific">Parendozoicomonas callyspongiae</name>
    <dbReference type="NCBI Taxonomy" id="2942213"/>
    <lineage>
        <taxon>Bacteria</taxon>
        <taxon>Pseudomonadati</taxon>
        <taxon>Pseudomonadota</taxon>
        <taxon>Gammaproteobacteria</taxon>
        <taxon>Oceanospirillales</taxon>
        <taxon>Endozoicomonadaceae</taxon>
        <taxon>Parendozoicomonas</taxon>
    </lineage>
</organism>
<dbReference type="PANTHER" id="PTHR30330">
    <property type="entry name" value="AGSS FAMILY TRANSPORTER, SODIUM-ALANINE"/>
    <property type="match status" value="1"/>
</dbReference>
<dbReference type="EMBL" id="JAMFLX010000044">
    <property type="protein sequence ID" value="MCL6272075.1"/>
    <property type="molecule type" value="Genomic_DNA"/>
</dbReference>
<comment type="subcellular location">
    <subcellularLocation>
        <location evidence="8">Cell inner membrane</location>
        <topology evidence="8">Multi-pass membrane protein</topology>
    </subcellularLocation>
    <subcellularLocation>
        <location evidence="1">Cell membrane</location>
        <topology evidence="1">Multi-pass membrane protein</topology>
    </subcellularLocation>
</comment>
<proteinExistence type="inferred from homology"/>
<dbReference type="Gene3D" id="1.20.1740.10">
    <property type="entry name" value="Amino acid/polyamine transporter I"/>
    <property type="match status" value="1"/>
</dbReference>
<evidence type="ECO:0000256" key="6">
    <source>
        <dbReference type="ARBA" id="ARBA00022989"/>
    </source>
</evidence>
<evidence type="ECO:0000256" key="1">
    <source>
        <dbReference type="ARBA" id="ARBA00004651"/>
    </source>
</evidence>
<feature type="transmembrane region" description="Helical" evidence="8">
    <location>
        <begin position="237"/>
        <end position="260"/>
    </location>
</feature>
<sequence length="487" mass="53048">MNADQITEINNYFWNYFLVYLLLGASVWFTLRSRLMQFRLFPLATKLLVHSRATAEDQKHGISTFQALCTSLASHVGTSNLAGVAIAISLGGPGAIFWMWVMAMLGMATAFVENTMAQVYKTKNPDGSFRGGPAYYIEKALGQRWLGVLFSLCLISAFGFSFNAVQANSVSASMAAAFSLPEWLTGGCLLVLSGLIIFRGIKGIASFAEKIVPFMAIGYVGLAITITVLSIDQLPAILSMIVRSAFGLDHAVAGGTGYLVSQAVAHGIRRGLFSNEAGMGSGPNLHAIATPFPDHPVTQGLVSMFSVFFDTIVICTSTAAIILISGVPYGVEGQTGIVLTQNAMQATIGDFGKPFIAITTLLFGFTSIVANTYYGESSLRFIKDNDQWVTFYRLMVLGMVYWGAVGSLPLIWSIADITMGFMTLVNISAILILSRQAFWLLDDYEKQYRAGLSPVFYRGNFPHLDKIMDRNVWSAEKRKKPLSSPDF</sequence>
<feature type="transmembrane region" description="Helical" evidence="8">
    <location>
        <begin position="351"/>
        <end position="374"/>
    </location>
</feature>
<feature type="transmembrane region" description="Helical" evidence="8">
    <location>
        <begin position="12"/>
        <end position="31"/>
    </location>
</feature>
<keyword evidence="5 8" id="KW-0812">Transmembrane</keyword>
<feature type="transmembrane region" description="Helical" evidence="8">
    <location>
        <begin position="145"/>
        <end position="163"/>
    </location>
</feature>
<evidence type="ECO:0000256" key="8">
    <source>
        <dbReference type="RuleBase" id="RU363064"/>
    </source>
</evidence>
<evidence type="ECO:0000313" key="10">
    <source>
        <dbReference type="Proteomes" id="UP001203338"/>
    </source>
</evidence>
<dbReference type="PRINTS" id="PR00175">
    <property type="entry name" value="NAALASMPORT"/>
</dbReference>
<evidence type="ECO:0000256" key="5">
    <source>
        <dbReference type="ARBA" id="ARBA00022692"/>
    </source>
</evidence>
<comment type="caution">
    <text evidence="9">The sequence shown here is derived from an EMBL/GenBank/DDBJ whole genome shotgun (WGS) entry which is preliminary data.</text>
</comment>
<evidence type="ECO:0000256" key="3">
    <source>
        <dbReference type="ARBA" id="ARBA00022448"/>
    </source>
</evidence>
<evidence type="ECO:0000256" key="4">
    <source>
        <dbReference type="ARBA" id="ARBA00022475"/>
    </source>
</evidence>
<comment type="similarity">
    <text evidence="2 8">Belongs to the alanine or glycine:cation symporter (AGCS) (TC 2.A.25) family.</text>
</comment>